<evidence type="ECO:0000256" key="3">
    <source>
        <dbReference type="ARBA" id="ARBA00011209"/>
    </source>
</evidence>
<evidence type="ECO:0000256" key="6">
    <source>
        <dbReference type="ARBA" id="ARBA00022741"/>
    </source>
</evidence>
<keyword evidence="4 11" id="KW-0963">Cytoplasm</keyword>
<evidence type="ECO:0000256" key="9">
    <source>
        <dbReference type="ARBA" id="ARBA00023146"/>
    </source>
</evidence>
<dbReference type="GO" id="GO:0005524">
    <property type="term" value="F:ATP binding"/>
    <property type="evidence" value="ECO:0007669"/>
    <property type="project" value="UniProtKB-UniRule"/>
</dbReference>
<dbReference type="GO" id="GO:0004814">
    <property type="term" value="F:arginine-tRNA ligase activity"/>
    <property type="evidence" value="ECO:0007669"/>
    <property type="project" value="InterPro"/>
</dbReference>
<proteinExistence type="inferred from homology"/>
<keyword evidence="6 11" id="KW-0547">Nucleotide-binding</keyword>
<comment type="similarity">
    <text evidence="2 11">Belongs to the class-II aminoacyl-tRNA synthetase family.</text>
</comment>
<evidence type="ECO:0000256" key="8">
    <source>
        <dbReference type="ARBA" id="ARBA00022917"/>
    </source>
</evidence>
<dbReference type="OrthoDB" id="9775440at2"/>
<keyword evidence="5 11" id="KW-0436">Ligase</keyword>
<evidence type="ECO:0000256" key="7">
    <source>
        <dbReference type="ARBA" id="ARBA00022840"/>
    </source>
</evidence>
<dbReference type="PROSITE" id="PS50861">
    <property type="entry name" value="AA_TRNA_LIGASE_II_GLYAB"/>
    <property type="match status" value="1"/>
</dbReference>
<evidence type="ECO:0000313" key="13">
    <source>
        <dbReference type="EMBL" id="TYL97517.1"/>
    </source>
</evidence>
<dbReference type="Proteomes" id="UP000324758">
    <property type="component" value="Unassembled WGS sequence"/>
</dbReference>
<dbReference type="NCBIfam" id="TIGR00211">
    <property type="entry name" value="glyS"/>
    <property type="match status" value="1"/>
</dbReference>
<protein>
    <recommendedName>
        <fullName evidence="11">Glycine--tRNA ligase beta subunit</fullName>
        <ecNumber evidence="11">6.1.1.14</ecNumber>
    </recommendedName>
    <alternativeName>
        <fullName evidence="11">Glycyl-tRNA synthetase beta subunit</fullName>
        <shortName evidence="11">GlyRS</shortName>
    </alternativeName>
</protein>
<dbReference type="RefSeq" id="WP_148771889.1">
    <property type="nucleotide sequence ID" value="NZ_VSSS01000015.1"/>
</dbReference>
<dbReference type="InterPro" id="IPR006194">
    <property type="entry name" value="Gly-tRNA-synth_heterodimer"/>
</dbReference>
<dbReference type="GO" id="GO:0006420">
    <property type="term" value="P:arginyl-tRNA aminoacylation"/>
    <property type="evidence" value="ECO:0007669"/>
    <property type="project" value="InterPro"/>
</dbReference>
<comment type="caution">
    <text evidence="13">The sequence shown here is derived from an EMBL/GenBank/DDBJ whole genome shotgun (WGS) entry which is preliminary data.</text>
</comment>
<feature type="domain" description="DALR anticodon binding" evidence="12">
    <location>
        <begin position="588"/>
        <end position="686"/>
    </location>
</feature>
<evidence type="ECO:0000256" key="2">
    <source>
        <dbReference type="ARBA" id="ARBA00008226"/>
    </source>
</evidence>
<comment type="subcellular location">
    <subcellularLocation>
        <location evidence="1 11">Cytoplasm</location>
    </subcellularLocation>
</comment>
<keyword evidence="9 11" id="KW-0030">Aminoacyl-tRNA synthetase</keyword>
<evidence type="ECO:0000256" key="11">
    <source>
        <dbReference type="HAMAP-Rule" id="MF_00255"/>
    </source>
</evidence>
<evidence type="ECO:0000256" key="5">
    <source>
        <dbReference type="ARBA" id="ARBA00022598"/>
    </source>
</evidence>
<dbReference type="GO" id="GO:0004820">
    <property type="term" value="F:glycine-tRNA ligase activity"/>
    <property type="evidence" value="ECO:0007669"/>
    <property type="project" value="UniProtKB-UniRule"/>
</dbReference>
<comment type="subunit">
    <text evidence="3 11">Tetramer of two alpha and two beta subunits.</text>
</comment>
<dbReference type="GO" id="GO:0005829">
    <property type="term" value="C:cytosol"/>
    <property type="evidence" value="ECO:0007669"/>
    <property type="project" value="TreeGrafter"/>
</dbReference>
<gene>
    <name evidence="11" type="primary">glyS</name>
    <name evidence="13" type="ORF">FXB40_09200</name>
</gene>
<dbReference type="EC" id="6.1.1.14" evidence="11"/>
<dbReference type="GO" id="GO:0006426">
    <property type="term" value="P:glycyl-tRNA aminoacylation"/>
    <property type="evidence" value="ECO:0007669"/>
    <property type="project" value="UniProtKB-UniRule"/>
</dbReference>
<dbReference type="SUPFAM" id="SSF109604">
    <property type="entry name" value="HD-domain/PDEase-like"/>
    <property type="match status" value="1"/>
</dbReference>
<dbReference type="AlphaFoldDB" id="A0A5D3KIT4"/>
<dbReference type="Pfam" id="PF05746">
    <property type="entry name" value="DALR_1"/>
    <property type="match status" value="1"/>
</dbReference>
<reference evidence="13 14" key="1">
    <citation type="submission" date="2019-08" db="EMBL/GenBank/DDBJ databases">
        <title>Bradyrhizobium hipponensis sp. nov., a rhizobium isolated from a Lupinus angustifolius root nodule in Tunisia.</title>
        <authorList>
            <person name="Off K."/>
            <person name="Rejili M."/>
            <person name="Mars M."/>
            <person name="Brachmann A."/>
            <person name="Marin M."/>
        </authorList>
    </citation>
    <scope>NUCLEOTIDE SEQUENCE [LARGE SCALE GENOMIC DNA]</scope>
    <source>
        <strain evidence="13 14">CTAW71</strain>
    </source>
</reference>
<keyword evidence="8 11" id="KW-0648">Protein biosynthesis</keyword>
<dbReference type="EMBL" id="VSSS01000015">
    <property type="protein sequence ID" value="TYL97517.1"/>
    <property type="molecule type" value="Genomic_DNA"/>
</dbReference>
<name>A0A5D3KIT4_9BRAD</name>
<evidence type="ECO:0000256" key="4">
    <source>
        <dbReference type="ARBA" id="ARBA00022490"/>
    </source>
</evidence>
<dbReference type="Pfam" id="PF02092">
    <property type="entry name" value="tRNA_synt_2f"/>
    <property type="match status" value="1"/>
</dbReference>
<keyword evidence="14" id="KW-1185">Reference proteome</keyword>
<dbReference type="PRINTS" id="PR01045">
    <property type="entry name" value="TRNASYNTHGB"/>
</dbReference>
<keyword evidence="7 11" id="KW-0067">ATP-binding</keyword>
<comment type="catalytic activity">
    <reaction evidence="10 11">
        <text>tRNA(Gly) + glycine + ATP = glycyl-tRNA(Gly) + AMP + diphosphate</text>
        <dbReference type="Rhea" id="RHEA:16013"/>
        <dbReference type="Rhea" id="RHEA-COMP:9664"/>
        <dbReference type="Rhea" id="RHEA-COMP:9683"/>
        <dbReference type="ChEBI" id="CHEBI:30616"/>
        <dbReference type="ChEBI" id="CHEBI:33019"/>
        <dbReference type="ChEBI" id="CHEBI:57305"/>
        <dbReference type="ChEBI" id="CHEBI:78442"/>
        <dbReference type="ChEBI" id="CHEBI:78522"/>
        <dbReference type="ChEBI" id="CHEBI:456215"/>
        <dbReference type="EC" id="6.1.1.14"/>
    </reaction>
</comment>
<dbReference type="InterPro" id="IPR008909">
    <property type="entry name" value="DALR_anticod-bd"/>
</dbReference>
<evidence type="ECO:0000313" key="14">
    <source>
        <dbReference type="Proteomes" id="UP000324758"/>
    </source>
</evidence>
<dbReference type="PANTHER" id="PTHR30075">
    <property type="entry name" value="GLYCYL-TRNA SYNTHETASE"/>
    <property type="match status" value="1"/>
</dbReference>
<evidence type="ECO:0000256" key="10">
    <source>
        <dbReference type="ARBA" id="ARBA00047937"/>
    </source>
</evidence>
<dbReference type="InterPro" id="IPR015944">
    <property type="entry name" value="Gly-tRNA-synth_bsu"/>
</dbReference>
<organism evidence="13 14">
    <name type="scientific">Bradyrhizobium rifense</name>
    <dbReference type="NCBI Taxonomy" id="515499"/>
    <lineage>
        <taxon>Bacteria</taxon>
        <taxon>Pseudomonadati</taxon>
        <taxon>Pseudomonadota</taxon>
        <taxon>Alphaproteobacteria</taxon>
        <taxon>Hyphomicrobiales</taxon>
        <taxon>Nitrobacteraceae</taxon>
        <taxon>Bradyrhizobium</taxon>
    </lineage>
</organism>
<evidence type="ECO:0000259" key="12">
    <source>
        <dbReference type="Pfam" id="PF05746"/>
    </source>
</evidence>
<sequence length="699" mass="76541">MPDLLLELFSEEIPARMQAKAADDLRRLVTEKLVAEGLVYEGAKAFATPRRLALTVHGIPARQPDLKTERRGPKVGGPDTAVQGFLKATGLKSLDEAKIQRDAKGDFYIALIEKAGRDAIDVLAEILPVIIRTFPWPKSMRWGARSGKPGSLSWVRPLHAITATFGPETEEPDVVKFSVDGIETGQTTYGHRFMAPAAISVRRFEDYEAKLKAAKVILDPQARKDIIFADAKELTFAQGFELVEDQVLLDEVSGLVEWPVVMMGSFEEEYLAIPDEVIRATIRNNQKCFVVKDPKTGKLTNKFVLTANIEATDGGKVIVAGNERVIRPRLSDAKFFYETDLKTKLEDRLPKFEQIVFHEKLGTQAERIKRIERLAAEIAPLVGADVAKATRAAHLAKADLLTEVVGEFPEVQGLMGRYYALAQGEDASVAAACEEHYKPQGPADRVPTDPVSVAVALADKIDTLVGFWAIDEKPTGSKDPYALRRAALGAIRLITENALRLSLMKVAASALAGLSVRPADAQKLPSDLLAFFADRLKVQLREQGARHDLVDAVFALGGQDDLLMIVRRVEALGTFLETDDGKNLLAGIKRASNILGIEEKKDKRSFDGAPDAALYSLGEERALAKAIGEVKAEASAAVAKEDFAAAMSAMAKLRPPVDAFFDKVRVNDDDAKVRENRLKLLNEIRSATRAVADFSKIQD</sequence>
<evidence type="ECO:0000256" key="1">
    <source>
        <dbReference type="ARBA" id="ARBA00004496"/>
    </source>
</evidence>
<dbReference type="PANTHER" id="PTHR30075:SF2">
    <property type="entry name" value="GLYCINE--TRNA LIGASE, CHLOROPLASTIC_MITOCHONDRIAL 2"/>
    <property type="match status" value="1"/>
</dbReference>
<accession>A0A5D3KIT4</accession>
<dbReference type="HAMAP" id="MF_00255">
    <property type="entry name" value="Gly_tRNA_synth_beta"/>
    <property type="match status" value="1"/>
</dbReference>